<dbReference type="FunFam" id="1.10.340.70:FF:000001">
    <property type="entry name" value="Retrovirus-related Pol polyprotein from transposon gypsy-like Protein"/>
    <property type="match status" value="1"/>
</dbReference>
<accession>A0A6J8D8T6</accession>
<dbReference type="InterPro" id="IPR012337">
    <property type="entry name" value="RNaseH-like_sf"/>
</dbReference>
<gene>
    <name evidence="2" type="ORF">MCOR_38840</name>
</gene>
<dbReference type="PANTHER" id="PTHR47266">
    <property type="entry name" value="ENDONUCLEASE-RELATED"/>
    <property type="match status" value="1"/>
</dbReference>
<dbReference type="Pfam" id="PF17921">
    <property type="entry name" value="Integrase_H2C2"/>
    <property type="match status" value="1"/>
</dbReference>
<protein>
    <recommendedName>
        <fullName evidence="1">Integrase zinc-binding domain-containing protein</fullName>
    </recommendedName>
</protein>
<reference evidence="2 3" key="1">
    <citation type="submission" date="2020-06" db="EMBL/GenBank/DDBJ databases">
        <authorList>
            <person name="Li R."/>
            <person name="Bekaert M."/>
        </authorList>
    </citation>
    <scope>NUCLEOTIDE SEQUENCE [LARGE SCALE GENOMIC DNA]</scope>
    <source>
        <strain evidence="3">wild</strain>
    </source>
</reference>
<dbReference type="InterPro" id="IPR052160">
    <property type="entry name" value="Gypsy_RT_Integrase-like"/>
</dbReference>
<evidence type="ECO:0000313" key="2">
    <source>
        <dbReference type="EMBL" id="CAC5405123.1"/>
    </source>
</evidence>
<dbReference type="Gene3D" id="3.30.420.10">
    <property type="entry name" value="Ribonuclease H-like superfamily/Ribonuclease H"/>
    <property type="match status" value="1"/>
</dbReference>
<dbReference type="SUPFAM" id="SSF53098">
    <property type="entry name" value="Ribonuclease H-like"/>
    <property type="match status" value="1"/>
</dbReference>
<dbReference type="Proteomes" id="UP000507470">
    <property type="component" value="Unassembled WGS sequence"/>
</dbReference>
<dbReference type="Gene3D" id="1.10.340.70">
    <property type="match status" value="1"/>
</dbReference>
<dbReference type="OrthoDB" id="6159079at2759"/>
<sequence length="155" mass="17633">MACFIGNIIVLISMMSTTSNVLVPKSHQKTIFKYFHDVPSAGNLGPDKMLSRIQQLFYWPAMKSSITSYCKECDQCAARKSLKRNRAPLGQYLVGEPMERVAIDIIDPLPLSKRQNHYVLVFCDCFTKWTETYAIPDKESLTIANTKVPQVMMAY</sequence>
<dbReference type="EMBL" id="CACVKT020007066">
    <property type="protein sequence ID" value="CAC5405123.1"/>
    <property type="molecule type" value="Genomic_DNA"/>
</dbReference>
<dbReference type="InterPro" id="IPR041588">
    <property type="entry name" value="Integrase_H2C2"/>
</dbReference>
<evidence type="ECO:0000313" key="3">
    <source>
        <dbReference type="Proteomes" id="UP000507470"/>
    </source>
</evidence>
<name>A0A6J8D8T6_MYTCO</name>
<keyword evidence="3" id="KW-1185">Reference proteome</keyword>
<evidence type="ECO:0000259" key="1">
    <source>
        <dbReference type="Pfam" id="PF17921"/>
    </source>
</evidence>
<proteinExistence type="predicted"/>
<dbReference type="AlphaFoldDB" id="A0A6J8D8T6"/>
<dbReference type="InterPro" id="IPR036397">
    <property type="entry name" value="RNaseH_sf"/>
</dbReference>
<organism evidence="2 3">
    <name type="scientific">Mytilus coruscus</name>
    <name type="common">Sea mussel</name>
    <dbReference type="NCBI Taxonomy" id="42192"/>
    <lineage>
        <taxon>Eukaryota</taxon>
        <taxon>Metazoa</taxon>
        <taxon>Spiralia</taxon>
        <taxon>Lophotrochozoa</taxon>
        <taxon>Mollusca</taxon>
        <taxon>Bivalvia</taxon>
        <taxon>Autobranchia</taxon>
        <taxon>Pteriomorphia</taxon>
        <taxon>Mytilida</taxon>
        <taxon>Mytiloidea</taxon>
        <taxon>Mytilidae</taxon>
        <taxon>Mytilinae</taxon>
        <taxon>Mytilus</taxon>
    </lineage>
</organism>
<dbReference type="GO" id="GO:0003676">
    <property type="term" value="F:nucleic acid binding"/>
    <property type="evidence" value="ECO:0007669"/>
    <property type="project" value="InterPro"/>
</dbReference>
<feature type="domain" description="Integrase zinc-binding" evidence="1">
    <location>
        <begin position="23"/>
        <end position="81"/>
    </location>
</feature>